<keyword evidence="3" id="KW-1003">Cell membrane</keyword>
<name>A0A0G2J5L9_9SYNE</name>
<keyword evidence="6 7" id="KW-0472">Membrane</keyword>
<protein>
    <submittedName>
        <fullName evidence="9">Alkaline phosphatase</fullName>
    </submittedName>
</protein>
<dbReference type="InterPro" id="IPR032816">
    <property type="entry name" value="VTT_dom"/>
</dbReference>
<evidence type="ECO:0000313" key="9">
    <source>
        <dbReference type="EMBL" id="KKZ13249.1"/>
    </source>
</evidence>
<evidence type="ECO:0000256" key="4">
    <source>
        <dbReference type="ARBA" id="ARBA00022692"/>
    </source>
</evidence>
<keyword evidence="4 7" id="KW-0812">Transmembrane</keyword>
<dbReference type="Proteomes" id="UP000035067">
    <property type="component" value="Unassembled WGS sequence"/>
</dbReference>
<dbReference type="AlphaFoldDB" id="A0A0G2J5L9"/>
<evidence type="ECO:0000256" key="2">
    <source>
        <dbReference type="ARBA" id="ARBA00010792"/>
    </source>
</evidence>
<evidence type="ECO:0000256" key="7">
    <source>
        <dbReference type="SAM" id="Phobius"/>
    </source>
</evidence>
<dbReference type="GO" id="GO:0005886">
    <property type="term" value="C:plasma membrane"/>
    <property type="evidence" value="ECO:0007669"/>
    <property type="project" value="UniProtKB-SubCell"/>
</dbReference>
<accession>A0A0G2J5L9</accession>
<comment type="caution">
    <text evidence="9">The sequence shown here is derived from an EMBL/GenBank/DDBJ whole genome shotgun (WGS) entry which is preliminary data.</text>
</comment>
<organism evidence="9 10">
    <name type="scientific">Candidatus Synechococcus spongiarum SP3</name>
    <dbReference type="NCBI Taxonomy" id="1604020"/>
    <lineage>
        <taxon>Bacteria</taxon>
        <taxon>Bacillati</taxon>
        <taxon>Cyanobacteriota</taxon>
        <taxon>Cyanophyceae</taxon>
        <taxon>Synechococcales</taxon>
        <taxon>Synechococcaceae</taxon>
        <taxon>Synechococcus</taxon>
    </lineage>
</organism>
<dbReference type="Pfam" id="PF09335">
    <property type="entry name" value="VTT_dom"/>
    <property type="match status" value="1"/>
</dbReference>
<feature type="transmembrane region" description="Helical" evidence="7">
    <location>
        <begin position="152"/>
        <end position="174"/>
    </location>
</feature>
<dbReference type="EMBL" id="JXQG01000003">
    <property type="protein sequence ID" value="KKZ13249.1"/>
    <property type="molecule type" value="Genomic_DNA"/>
</dbReference>
<sequence length="220" mass="23822">MDPGALLIALPRLIGDAVAASPLLGYGAIFTAMVLENVCPPIPSELIMPLGGFYVQQGALQLVPVVLAGLLGTVVGALPWYGLGRLVNEQRLEVWLQRHGRWLGISVAELRRTRTWFARYGSAVVFWGRLVPGIRTLISVPAGVELMPLPPFLLWTTMGSFLWTLLLTVAGMALGTGYQQVETWLDPVSAAAKVVLILVLLGLAVLVGLRMLRRARSPHL</sequence>
<dbReference type="PATRIC" id="fig|1604020.3.peg.1072"/>
<reference evidence="9 10" key="1">
    <citation type="submission" date="2015-01" db="EMBL/GenBank/DDBJ databases">
        <title>Lifestyle Evolution in Cyanobacterial Symbionts of Sponges.</title>
        <authorList>
            <person name="Burgsdorf I."/>
            <person name="Slaby B.M."/>
            <person name="Handley K.M."/>
            <person name="Haber M."/>
            <person name="Blom J."/>
            <person name="Marshall C.W."/>
            <person name="Gilbert J.A."/>
            <person name="Hentschel U."/>
            <person name="Steindler L."/>
        </authorList>
    </citation>
    <scope>NUCLEOTIDE SEQUENCE [LARGE SCALE GENOMIC DNA]</scope>
    <source>
        <strain evidence="9">SP3</strain>
    </source>
</reference>
<gene>
    <name evidence="9" type="ORF">TE42_01125</name>
</gene>
<feature type="domain" description="VTT" evidence="8">
    <location>
        <begin position="42"/>
        <end position="171"/>
    </location>
</feature>
<dbReference type="PANTHER" id="PTHR42709:SF6">
    <property type="entry name" value="UNDECAPRENYL PHOSPHATE TRANSPORTER A"/>
    <property type="match status" value="1"/>
</dbReference>
<keyword evidence="5 7" id="KW-1133">Transmembrane helix</keyword>
<feature type="transmembrane region" description="Helical" evidence="7">
    <location>
        <begin position="58"/>
        <end position="81"/>
    </location>
</feature>
<proteinExistence type="inferred from homology"/>
<dbReference type="InterPro" id="IPR051311">
    <property type="entry name" value="DedA_domain"/>
</dbReference>
<evidence type="ECO:0000313" key="10">
    <source>
        <dbReference type="Proteomes" id="UP000035067"/>
    </source>
</evidence>
<feature type="transmembrane region" description="Helical" evidence="7">
    <location>
        <begin position="194"/>
        <end position="212"/>
    </location>
</feature>
<comment type="similarity">
    <text evidence="2">Belongs to the DedA family.</text>
</comment>
<evidence type="ECO:0000259" key="8">
    <source>
        <dbReference type="Pfam" id="PF09335"/>
    </source>
</evidence>
<evidence type="ECO:0000256" key="3">
    <source>
        <dbReference type="ARBA" id="ARBA00022475"/>
    </source>
</evidence>
<evidence type="ECO:0000256" key="1">
    <source>
        <dbReference type="ARBA" id="ARBA00004651"/>
    </source>
</evidence>
<evidence type="ECO:0000256" key="5">
    <source>
        <dbReference type="ARBA" id="ARBA00022989"/>
    </source>
</evidence>
<comment type="subcellular location">
    <subcellularLocation>
        <location evidence="1">Cell membrane</location>
        <topology evidence="1">Multi-pass membrane protein</topology>
    </subcellularLocation>
</comment>
<dbReference type="PANTHER" id="PTHR42709">
    <property type="entry name" value="ALKALINE PHOSPHATASE LIKE PROTEIN"/>
    <property type="match status" value="1"/>
</dbReference>
<evidence type="ECO:0000256" key="6">
    <source>
        <dbReference type="ARBA" id="ARBA00023136"/>
    </source>
</evidence>